<evidence type="ECO:0000313" key="1">
    <source>
        <dbReference type="EMBL" id="RTG82264.1"/>
    </source>
</evidence>
<protein>
    <submittedName>
        <fullName evidence="1">Uncharacterized protein</fullName>
    </submittedName>
</protein>
<name>A0A430Q3N7_SCHBO</name>
<organism evidence="1 2">
    <name type="scientific">Schistosoma bovis</name>
    <name type="common">Blood fluke</name>
    <dbReference type="NCBI Taxonomy" id="6184"/>
    <lineage>
        <taxon>Eukaryota</taxon>
        <taxon>Metazoa</taxon>
        <taxon>Spiralia</taxon>
        <taxon>Lophotrochozoa</taxon>
        <taxon>Platyhelminthes</taxon>
        <taxon>Trematoda</taxon>
        <taxon>Digenea</taxon>
        <taxon>Strigeidida</taxon>
        <taxon>Schistosomatoidea</taxon>
        <taxon>Schistosomatidae</taxon>
        <taxon>Schistosoma</taxon>
    </lineage>
</organism>
<evidence type="ECO:0000313" key="2">
    <source>
        <dbReference type="Proteomes" id="UP000290809"/>
    </source>
</evidence>
<dbReference type="AlphaFoldDB" id="A0A430Q3N7"/>
<keyword evidence="2" id="KW-1185">Reference proteome</keyword>
<gene>
    <name evidence="1" type="ORF">DC041_0003403</name>
</gene>
<reference evidence="1 2" key="1">
    <citation type="journal article" date="2019" name="PLoS Pathog.">
        <title>Genome sequence of the bovine parasite Schistosoma bovis Tanzania.</title>
        <authorList>
            <person name="Oey H."/>
            <person name="Zakrzewski M."/>
            <person name="Gobert G."/>
            <person name="Gravermann K."/>
            <person name="Stoye J."/>
            <person name="Jones M."/>
            <person name="Mcmanus D."/>
            <person name="Krause L."/>
        </authorList>
    </citation>
    <scope>NUCLEOTIDE SEQUENCE [LARGE SCALE GENOMIC DNA]</scope>
    <source>
        <strain evidence="1 2">TAN1997</strain>
    </source>
</reference>
<proteinExistence type="predicted"/>
<accession>A0A430Q3N7</accession>
<dbReference type="EMBL" id="QMKO01002904">
    <property type="protein sequence ID" value="RTG82264.1"/>
    <property type="molecule type" value="Genomic_DNA"/>
</dbReference>
<sequence length="154" mass="16825">MPNLMNNNTTILNSSLSPLLESSCTNQSDFISNETTLIKSNLVKNLYSYKISTDIKQKSRLPSNESTTTTTTTTTTIMSPSIITTITTTTAAFTTTATTTNTHTTHFTNIINSSINSVTTTTTTTMTKTLPTYSNSSSGNLSKIKNRFNQAWKK</sequence>
<comment type="caution">
    <text evidence="1">The sequence shown here is derived from an EMBL/GenBank/DDBJ whole genome shotgun (WGS) entry which is preliminary data.</text>
</comment>
<dbReference type="STRING" id="6184.A0A430Q3N7"/>
<dbReference type="Proteomes" id="UP000290809">
    <property type="component" value="Unassembled WGS sequence"/>
</dbReference>